<dbReference type="EMBL" id="JACTNZ010000010">
    <property type="protein sequence ID" value="KAG5528377.1"/>
    <property type="molecule type" value="Genomic_DNA"/>
</dbReference>
<keyword evidence="2" id="KW-1185">Reference proteome</keyword>
<dbReference type="PANTHER" id="PTHR33526">
    <property type="entry name" value="OS07G0123800 PROTEIN"/>
    <property type="match status" value="1"/>
</dbReference>
<comment type="caution">
    <text evidence="1">The sequence shown here is derived from an EMBL/GenBank/DDBJ whole genome shotgun (WGS) entry which is preliminary data.</text>
</comment>
<sequence length="404" mass="45648">MGTKKGKGMKFTRCFKAPFRFLIKARDFYVRAMSDWAARLEKCSGGYAAAQFSIHPDSYSFHSSRNSARNEELLELIRAASVRNQSNRVDDKSEILRRSPCVKLPAAGGSGVRRRRRVGIERIEEDMPCEFGKDVPARDFYVRAMSDWAARLEKCSGGYAAAQFSIHPDSYSFHSSRNSAQNEELMELMRAVSARNQSNRVDDKSEILRRSPCVKSPTAGGHCIHQTNPSSLSPSHLTLIKGVKQSKIKMAKKDGKDTKYARYFKAPIRVLTKARDFYVQTMLDWAARGEYGSARGYCVNAPFYNPPGTLNFGSAKNSTQNEDLTELVRAASARNLSNRVQSEILQRPRHVKLPAASRRSLRWTRSVGIGRIEEDRPCEFGQEVTVETRHVEYGRRRNCIVSKS</sequence>
<evidence type="ECO:0000313" key="2">
    <source>
        <dbReference type="Proteomes" id="UP000823749"/>
    </source>
</evidence>
<dbReference type="PANTHER" id="PTHR33526:SF4">
    <property type="entry name" value="OS07G0123800 PROTEIN"/>
    <property type="match status" value="1"/>
</dbReference>
<name>A0AAV6ILN4_9ERIC</name>
<gene>
    <name evidence="1" type="ORF">RHGRI_029149</name>
</gene>
<dbReference type="AlphaFoldDB" id="A0AAV6ILN4"/>
<organism evidence="1 2">
    <name type="scientific">Rhododendron griersonianum</name>
    <dbReference type="NCBI Taxonomy" id="479676"/>
    <lineage>
        <taxon>Eukaryota</taxon>
        <taxon>Viridiplantae</taxon>
        <taxon>Streptophyta</taxon>
        <taxon>Embryophyta</taxon>
        <taxon>Tracheophyta</taxon>
        <taxon>Spermatophyta</taxon>
        <taxon>Magnoliopsida</taxon>
        <taxon>eudicotyledons</taxon>
        <taxon>Gunneridae</taxon>
        <taxon>Pentapetalae</taxon>
        <taxon>asterids</taxon>
        <taxon>Ericales</taxon>
        <taxon>Ericaceae</taxon>
        <taxon>Ericoideae</taxon>
        <taxon>Rhodoreae</taxon>
        <taxon>Rhododendron</taxon>
    </lineage>
</organism>
<dbReference type="Proteomes" id="UP000823749">
    <property type="component" value="Chromosome 10"/>
</dbReference>
<proteinExistence type="predicted"/>
<accession>A0AAV6ILN4</accession>
<reference evidence="1" key="1">
    <citation type="submission" date="2020-08" db="EMBL/GenBank/DDBJ databases">
        <title>Plant Genome Project.</title>
        <authorList>
            <person name="Zhang R.-G."/>
        </authorList>
    </citation>
    <scope>NUCLEOTIDE SEQUENCE</scope>
    <source>
        <strain evidence="1">WSP0</strain>
        <tissue evidence="1">Leaf</tissue>
    </source>
</reference>
<evidence type="ECO:0000313" key="1">
    <source>
        <dbReference type="EMBL" id="KAG5528377.1"/>
    </source>
</evidence>
<protein>
    <submittedName>
        <fullName evidence="1">Uncharacterized protein</fullName>
    </submittedName>
</protein>